<dbReference type="SMART" id="SM00382">
    <property type="entry name" value="AAA"/>
    <property type="match status" value="1"/>
</dbReference>
<dbReference type="Gene3D" id="3.40.50.300">
    <property type="entry name" value="P-loop containing nucleotide triphosphate hydrolases"/>
    <property type="match status" value="1"/>
</dbReference>
<sequence length="273" mass="29152">MSSPGEESESCHLLPGVGPVLECVDLRYRYYGKFEALAGVSLKVTAGEKVALIGANGCGKSTLLKILDGLVFPESGTYTAFGAPVTEDALEDEQMNTGFRSRIGFVFQNSDAQVFSPTVRDELAFGPLQLGLDRGAAAARVQDVLALLGIADIADRAPFQLSGGQKKRVAIGTVLVMNPEVLLFDEPTAALDPRTSEWLTELIEDLAAAGKTIVLATHDLDSLERLADRCIVFGEDHTILAEATPAAVLADRELLLRANLIHARTRLPVQPPG</sequence>
<keyword evidence="3" id="KW-0547">Nucleotide-binding</keyword>
<dbReference type="RefSeq" id="WP_329408117.1">
    <property type="nucleotide sequence ID" value="NZ_CP109441.1"/>
</dbReference>
<protein>
    <submittedName>
        <fullName evidence="6">Energy-coupling factor ABC transporter ATP-binding protein</fullName>
    </submittedName>
</protein>
<evidence type="ECO:0000313" key="7">
    <source>
        <dbReference type="Proteomes" id="UP001432062"/>
    </source>
</evidence>
<keyword evidence="2" id="KW-0813">Transport</keyword>
<dbReference type="PANTHER" id="PTHR43553">
    <property type="entry name" value="HEAVY METAL TRANSPORTER"/>
    <property type="match status" value="1"/>
</dbReference>
<dbReference type="InterPro" id="IPR003593">
    <property type="entry name" value="AAA+_ATPase"/>
</dbReference>
<feature type="domain" description="ABC transporter" evidence="5">
    <location>
        <begin position="21"/>
        <end position="261"/>
    </location>
</feature>
<dbReference type="Proteomes" id="UP001432062">
    <property type="component" value="Chromosome"/>
</dbReference>
<evidence type="ECO:0000259" key="5">
    <source>
        <dbReference type="PROSITE" id="PS50893"/>
    </source>
</evidence>
<dbReference type="InterPro" id="IPR050095">
    <property type="entry name" value="ECF_ABC_transporter_ATP-bd"/>
</dbReference>
<dbReference type="CDD" id="cd03225">
    <property type="entry name" value="ABC_cobalt_CbiO_domain1"/>
    <property type="match status" value="1"/>
</dbReference>
<dbReference type="InterPro" id="IPR015856">
    <property type="entry name" value="ABC_transpr_CbiO/EcfA_su"/>
</dbReference>
<dbReference type="PANTHER" id="PTHR43553:SF24">
    <property type="entry name" value="ENERGY-COUPLING FACTOR TRANSPORTER ATP-BINDING PROTEIN ECFA1"/>
    <property type="match status" value="1"/>
</dbReference>
<dbReference type="InterPro" id="IPR027417">
    <property type="entry name" value="P-loop_NTPase"/>
</dbReference>
<dbReference type="InterPro" id="IPR003439">
    <property type="entry name" value="ABC_transporter-like_ATP-bd"/>
</dbReference>
<accession>A0ABZ1YSP7</accession>
<keyword evidence="7" id="KW-1185">Reference proteome</keyword>
<dbReference type="PROSITE" id="PS50893">
    <property type="entry name" value="ABC_TRANSPORTER_2"/>
    <property type="match status" value="1"/>
</dbReference>
<dbReference type="SUPFAM" id="SSF52540">
    <property type="entry name" value="P-loop containing nucleoside triphosphate hydrolases"/>
    <property type="match status" value="1"/>
</dbReference>
<dbReference type="PROSITE" id="PS00211">
    <property type="entry name" value="ABC_TRANSPORTER_1"/>
    <property type="match status" value="1"/>
</dbReference>
<evidence type="ECO:0000313" key="6">
    <source>
        <dbReference type="EMBL" id="WUV44902.1"/>
    </source>
</evidence>
<evidence type="ECO:0000256" key="4">
    <source>
        <dbReference type="ARBA" id="ARBA00022840"/>
    </source>
</evidence>
<dbReference type="EMBL" id="CP109441">
    <property type="protein sequence ID" value="WUV44902.1"/>
    <property type="molecule type" value="Genomic_DNA"/>
</dbReference>
<reference evidence="6" key="1">
    <citation type="submission" date="2022-10" db="EMBL/GenBank/DDBJ databases">
        <title>The complete genomes of actinobacterial strains from the NBC collection.</title>
        <authorList>
            <person name="Joergensen T.S."/>
            <person name="Alvarez Arevalo M."/>
            <person name="Sterndorff E.B."/>
            <person name="Faurdal D."/>
            <person name="Vuksanovic O."/>
            <person name="Mourched A.-S."/>
            <person name="Charusanti P."/>
            <person name="Shaw S."/>
            <person name="Blin K."/>
            <person name="Weber T."/>
        </authorList>
    </citation>
    <scope>NUCLEOTIDE SEQUENCE</scope>
    <source>
        <strain evidence="6">NBC_01482</strain>
    </source>
</reference>
<evidence type="ECO:0000256" key="2">
    <source>
        <dbReference type="ARBA" id="ARBA00022448"/>
    </source>
</evidence>
<organism evidence="6 7">
    <name type="scientific">Nocardia vinacea</name>
    <dbReference type="NCBI Taxonomy" id="96468"/>
    <lineage>
        <taxon>Bacteria</taxon>
        <taxon>Bacillati</taxon>
        <taxon>Actinomycetota</taxon>
        <taxon>Actinomycetes</taxon>
        <taxon>Mycobacteriales</taxon>
        <taxon>Nocardiaceae</taxon>
        <taxon>Nocardia</taxon>
    </lineage>
</organism>
<evidence type="ECO:0000256" key="1">
    <source>
        <dbReference type="ARBA" id="ARBA00005417"/>
    </source>
</evidence>
<dbReference type="InterPro" id="IPR017871">
    <property type="entry name" value="ABC_transporter-like_CS"/>
</dbReference>
<name>A0ABZ1YSP7_9NOCA</name>
<gene>
    <name evidence="6" type="ORF">OG563_38130</name>
</gene>
<keyword evidence="4 6" id="KW-0067">ATP-binding</keyword>
<dbReference type="GO" id="GO:0005524">
    <property type="term" value="F:ATP binding"/>
    <property type="evidence" value="ECO:0007669"/>
    <property type="project" value="UniProtKB-KW"/>
</dbReference>
<evidence type="ECO:0000256" key="3">
    <source>
        <dbReference type="ARBA" id="ARBA00022741"/>
    </source>
</evidence>
<proteinExistence type="inferred from homology"/>
<dbReference type="Pfam" id="PF00005">
    <property type="entry name" value="ABC_tran"/>
    <property type="match status" value="1"/>
</dbReference>
<comment type="similarity">
    <text evidence="1">Belongs to the ABC transporter superfamily.</text>
</comment>